<proteinExistence type="predicted"/>
<dbReference type="AlphaFoldDB" id="U2R9A7"/>
<dbReference type="HOGENOM" id="CLU_3098953_0_0_9"/>
<sequence length="51" mass="6363">MKWRNIHIIKTEERTLNMTDHEQIEERYLVKKVSFLFDRKFSILRKKGVKK</sequence>
<name>U2R9A7_EUBRA</name>
<organism evidence="1 2">
    <name type="scientific">Eubacterium ramulus ATCC 29099</name>
    <dbReference type="NCBI Taxonomy" id="1256908"/>
    <lineage>
        <taxon>Bacteria</taxon>
        <taxon>Bacillati</taxon>
        <taxon>Bacillota</taxon>
        <taxon>Clostridia</taxon>
        <taxon>Eubacteriales</taxon>
        <taxon>Eubacteriaceae</taxon>
        <taxon>Eubacterium</taxon>
    </lineage>
</organism>
<protein>
    <submittedName>
        <fullName evidence="1">Uncharacterized protein</fullName>
    </submittedName>
</protein>
<gene>
    <name evidence="1" type="ORF">HMPREF0373_01398</name>
</gene>
<dbReference type="Proteomes" id="UP000016608">
    <property type="component" value="Unassembled WGS sequence"/>
</dbReference>
<keyword evidence="2" id="KW-1185">Reference proteome</keyword>
<comment type="caution">
    <text evidence="1">The sequence shown here is derived from an EMBL/GenBank/DDBJ whole genome shotgun (WGS) entry which is preliminary data.</text>
</comment>
<dbReference type="PATRIC" id="fig|1256908.3.peg.1298"/>
<evidence type="ECO:0000313" key="2">
    <source>
        <dbReference type="Proteomes" id="UP000016608"/>
    </source>
</evidence>
<dbReference type="EMBL" id="AWVJ01000089">
    <property type="protein sequence ID" value="ERK47287.1"/>
    <property type="molecule type" value="Genomic_DNA"/>
</dbReference>
<reference evidence="1 2" key="1">
    <citation type="submission" date="2013-06" db="EMBL/GenBank/DDBJ databases">
        <authorList>
            <person name="Weinstock G."/>
            <person name="Sodergren E."/>
            <person name="Lobos E.A."/>
            <person name="Fulton L."/>
            <person name="Fulton R."/>
            <person name="Courtney L."/>
            <person name="Fronick C."/>
            <person name="O'Laughlin M."/>
            <person name="Godfrey J."/>
            <person name="Wilson R.M."/>
            <person name="Miner T."/>
            <person name="Farmer C."/>
            <person name="Delehaunty K."/>
            <person name="Cordes M."/>
            <person name="Minx P."/>
            <person name="Tomlinson C."/>
            <person name="Chen J."/>
            <person name="Wollam A."/>
            <person name="Pepin K.H."/>
            <person name="Bhonagiri V."/>
            <person name="Zhang X."/>
            <person name="Warren W."/>
            <person name="Mitreva M."/>
            <person name="Mardis E.R."/>
            <person name="Wilson R.K."/>
        </authorList>
    </citation>
    <scope>NUCLEOTIDE SEQUENCE [LARGE SCALE GENOMIC DNA]</scope>
    <source>
        <strain evidence="1 2">ATCC 29099</strain>
    </source>
</reference>
<accession>U2R9A7</accession>
<evidence type="ECO:0000313" key="1">
    <source>
        <dbReference type="EMBL" id="ERK47287.1"/>
    </source>
</evidence>